<protein>
    <recommendedName>
        <fullName evidence="3">Viral histone-like protein</fullName>
    </recommendedName>
    <alternativeName>
        <fullName evidence="7">DNA-binding protein pA104R</fullName>
    </alternativeName>
    <alternativeName>
        <fullName evidence="6">pA104R</fullName>
    </alternativeName>
</protein>
<evidence type="ECO:0000256" key="8">
    <source>
        <dbReference type="ARBA" id="ARBA00046140"/>
    </source>
</evidence>
<dbReference type="SUPFAM" id="SSF47729">
    <property type="entry name" value="IHF-like DNA-binding proteins"/>
    <property type="match status" value="1"/>
</dbReference>
<keyword evidence="10" id="KW-0238">DNA-binding</keyword>
<dbReference type="InterPro" id="IPR010992">
    <property type="entry name" value="IHF-like_DNA-bd_dom_sf"/>
</dbReference>
<evidence type="ECO:0000256" key="6">
    <source>
        <dbReference type="ARBA" id="ARBA00033120"/>
    </source>
</evidence>
<organism evidence="10 11">
    <name type="scientific">Candidatus Uhrbacteria bacterium CG_4_9_14_3_um_filter_50_9</name>
    <dbReference type="NCBI Taxonomy" id="1975035"/>
    <lineage>
        <taxon>Bacteria</taxon>
        <taxon>Candidatus Uhriibacteriota</taxon>
    </lineage>
</organism>
<dbReference type="PANTHER" id="PTHR33175:SF13">
    <property type="entry name" value="HISTONE-LIKE PROTEIN"/>
    <property type="match status" value="1"/>
</dbReference>
<comment type="similarity">
    <text evidence="9">Belongs to the bacterial histone-like protein family.</text>
</comment>
<evidence type="ECO:0000256" key="1">
    <source>
        <dbReference type="ARBA" id="ARBA00004328"/>
    </source>
</evidence>
<reference evidence="11" key="1">
    <citation type="submission" date="2017-09" db="EMBL/GenBank/DDBJ databases">
        <title>Depth-based differentiation of microbial function through sediment-hosted aquifers and enrichment of novel symbionts in the deep terrestrial subsurface.</title>
        <authorList>
            <person name="Probst A.J."/>
            <person name="Ladd B."/>
            <person name="Jarett J.K."/>
            <person name="Geller-Mcgrath D.E."/>
            <person name="Sieber C.M.K."/>
            <person name="Emerson J.B."/>
            <person name="Anantharaman K."/>
            <person name="Thomas B.C."/>
            <person name="Malmstrom R."/>
            <person name="Stieglmeier M."/>
            <person name="Klingl A."/>
            <person name="Woyke T."/>
            <person name="Ryan C.M."/>
            <person name="Banfield J.F."/>
        </authorList>
    </citation>
    <scope>NUCLEOTIDE SEQUENCE [LARGE SCALE GENOMIC DNA]</scope>
</reference>
<evidence type="ECO:0000256" key="9">
    <source>
        <dbReference type="RuleBase" id="RU003939"/>
    </source>
</evidence>
<dbReference type="GO" id="GO:0005829">
    <property type="term" value="C:cytosol"/>
    <property type="evidence" value="ECO:0007669"/>
    <property type="project" value="TreeGrafter"/>
</dbReference>
<proteinExistence type="inferred from homology"/>
<dbReference type="GO" id="GO:0006260">
    <property type="term" value="P:DNA replication"/>
    <property type="evidence" value="ECO:0007669"/>
    <property type="project" value="UniProtKB-KW"/>
</dbReference>
<evidence type="ECO:0000313" key="11">
    <source>
        <dbReference type="Proteomes" id="UP000229385"/>
    </source>
</evidence>
<comment type="subcellular location">
    <subcellularLocation>
        <location evidence="1">Virion</location>
    </subcellularLocation>
</comment>
<evidence type="ECO:0000256" key="2">
    <source>
        <dbReference type="ARBA" id="ARBA00011738"/>
    </source>
</evidence>
<keyword evidence="5" id="KW-0426">Late protein</keyword>
<comment type="caution">
    <text evidence="10">The sequence shown here is derived from an EMBL/GenBank/DDBJ whole genome shotgun (WGS) entry which is preliminary data.</text>
</comment>
<accession>A0A2M7XE16</accession>
<evidence type="ECO:0000256" key="5">
    <source>
        <dbReference type="ARBA" id="ARBA00022921"/>
    </source>
</evidence>
<dbReference type="Pfam" id="PF00216">
    <property type="entry name" value="Bac_DNA_binding"/>
    <property type="match status" value="1"/>
</dbReference>
<name>A0A2M7XE16_9BACT</name>
<dbReference type="AlphaFoldDB" id="A0A2M7XE16"/>
<dbReference type="CDD" id="cd00591">
    <property type="entry name" value="HU_IHF"/>
    <property type="match status" value="1"/>
</dbReference>
<sequence>MAKLTKSQFMAAFGELLGVSKKEANDKWDQFVEMALREVRTNGEFPLPGLGKLVKKERAARMGRNPMTGESIQIPSKTVVKFRVAKAAKEAVL</sequence>
<dbReference type="PRINTS" id="PR01727">
    <property type="entry name" value="DNABINDINGHU"/>
</dbReference>
<dbReference type="Gene3D" id="4.10.520.10">
    <property type="entry name" value="IHF-like DNA-binding proteins"/>
    <property type="match status" value="1"/>
</dbReference>
<comment type="function">
    <text evidence="8">DNA-binding protein that plays a critical role in nucleoid compaction, genome replication and DNA replication and transcription. Binds to both ssDNA and dsDNA with a binding site covering about 15 nucleotides. Displays DNA-supercoiling activity only when associated with the viral DNA topoisomerase 2.</text>
</comment>
<evidence type="ECO:0000256" key="3">
    <source>
        <dbReference type="ARBA" id="ARBA00016145"/>
    </source>
</evidence>
<keyword evidence="4" id="KW-0235">DNA replication</keyword>
<evidence type="ECO:0000256" key="7">
    <source>
        <dbReference type="ARBA" id="ARBA00033227"/>
    </source>
</evidence>
<dbReference type="EMBL" id="PFWU01000014">
    <property type="protein sequence ID" value="PJA45966.1"/>
    <property type="molecule type" value="Genomic_DNA"/>
</dbReference>
<comment type="subunit">
    <text evidence="2">Homodimer.</text>
</comment>
<dbReference type="SMART" id="SM00411">
    <property type="entry name" value="BHL"/>
    <property type="match status" value="1"/>
</dbReference>
<evidence type="ECO:0000256" key="4">
    <source>
        <dbReference type="ARBA" id="ARBA00022705"/>
    </source>
</evidence>
<evidence type="ECO:0000313" key="10">
    <source>
        <dbReference type="EMBL" id="PJA45966.1"/>
    </source>
</evidence>
<dbReference type="GO" id="GO:0030527">
    <property type="term" value="F:structural constituent of chromatin"/>
    <property type="evidence" value="ECO:0007669"/>
    <property type="project" value="InterPro"/>
</dbReference>
<dbReference type="Proteomes" id="UP000229385">
    <property type="component" value="Unassembled WGS sequence"/>
</dbReference>
<dbReference type="GO" id="GO:0003677">
    <property type="term" value="F:DNA binding"/>
    <property type="evidence" value="ECO:0007669"/>
    <property type="project" value="UniProtKB-KW"/>
</dbReference>
<dbReference type="InterPro" id="IPR000119">
    <property type="entry name" value="Hist_DNA-bd"/>
</dbReference>
<gene>
    <name evidence="10" type="ORF">CO174_01210</name>
</gene>
<dbReference type="PANTHER" id="PTHR33175">
    <property type="entry name" value="DNA-BINDING PROTEIN HU"/>
    <property type="match status" value="1"/>
</dbReference>